<proteinExistence type="inferred from homology"/>
<comment type="subcellular location">
    <subcellularLocation>
        <location evidence="1">Membrane</location>
        <topology evidence="1">Multi-pass membrane protein</topology>
    </subcellularLocation>
</comment>
<evidence type="ECO:0000256" key="2">
    <source>
        <dbReference type="ARBA" id="ARBA00008333"/>
    </source>
</evidence>
<feature type="transmembrane region" description="Helical" evidence="6">
    <location>
        <begin position="345"/>
        <end position="367"/>
    </location>
</feature>
<feature type="transmembrane region" description="Helical" evidence="6">
    <location>
        <begin position="565"/>
        <end position="586"/>
    </location>
</feature>
<evidence type="ECO:0000313" key="8">
    <source>
        <dbReference type="Proteomes" id="UP000028123"/>
    </source>
</evidence>
<evidence type="ECO:0000256" key="3">
    <source>
        <dbReference type="ARBA" id="ARBA00022692"/>
    </source>
</evidence>
<dbReference type="EMBL" id="JNVM01000010">
    <property type="protein sequence ID" value="KEQ25467.1"/>
    <property type="molecule type" value="Genomic_DNA"/>
</dbReference>
<dbReference type="Proteomes" id="UP000028123">
    <property type="component" value="Unassembled WGS sequence"/>
</dbReference>
<feature type="transmembrane region" description="Helical" evidence="6">
    <location>
        <begin position="523"/>
        <end position="545"/>
    </location>
</feature>
<feature type="transmembrane region" description="Helical" evidence="6">
    <location>
        <begin position="412"/>
        <end position="432"/>
    </location>
</feature>
<reference evidence="7 8" key="1">
    <citation type="submission" date="2014-06" db="EMBL/GenBank/DDBJ databases">
        <title>Draft genome sequence of Paenibacillus sp. MSt1.</title>
        <authorList>
            <person name="Aw Y.K."/>
            <person name="Ong K.S."/>
            <person name="Gan H.M."/>
            <person name="Lee S.M."/>
        </authorList>
    </citation>
    <scope>NUCLEOTIDE SEQUENCE [LARGE SCALE GENOMIC DNA]</scope>
    <source>
        <strain evidence="7 8">MSt1</strain>
    </source>
</reference>
<evidence type="ECO:0000313" key="7">
    <source>
        <dbReference type="EMBL" id="KEQ25467.1"/>
    </source>
</evidence>
<sequence>MIRWMKMEKAYGIRSYGKQRFFVLLLAAAVLLFGWSGRTLAETAAPDSLMPLVGGALVHAGEHKWQETAAELEKFETEWRKLNAPSGEAADSVASALAEAKKAVTDAASKPDEAYQAVSKLTKAVGRFAGAGAKKDSKADGKQAAGALLPILRQTQTDIQHSDWDKARSHYKQFDSQWSKSEAAIRSDPSGVYGQIETKLSMIRIALQAEPPRAEAADKGIRELIQLIDDYASGKLREDAAASGKQSVADALAILQKAADAIDAARNAEAADQLQAFIQIWPSVEGEVRTRAPDTYDRIERQMTEAASRLLSNPPQPEEAGRIVSEMQTELQPFTAQTSYSAWDAAIILLREGLEALLVLAALLAFLRRTGNASKQGWVWSGGAAGLLASGVLAVVLTFTIANVASGSTRELLEGVMGLVSVFLMLTVGAWLHRKSHVDTWNRYINNQVGVALASGNLWSLFLVAALSILREGAETAIFYIGMAPSIDPAQLALGIGSAALLLFLLGFVIVRGSVLLPIRPFFLGATVLIYYLVLKFLGQSIHALQIAGQIPAHVPGYLPSWNWLGVYPTWETFVPQLLVLLFIVFQWARQERKMRGNARESGPHTV</sequence>
<comment type="caution">
    <text evidence="7">The sequence shown here is derived from an EMBL/GenBank/DDBJ whole genome shotgun (WGS) entry which is preliminary data.</text>
</comment>
<keyword evidence="3 6" id="KW-0812">Transmembrane</keyword>
<dbReference type="RefSeq" id="WP_051775309.1">
    <property type="nucleotide sequence ID" value="NZ_JNVM01000010.1"/>
</dbReference>
<feature type="transmembrane region" description="Helical" evidence="6">
    <location>
        <begin position="379"/>
        <end position="406"/>
    </location>
</feature>
<organism evidence="7 8">
    <name type="scientific">Paenibacillus tyrfis</name>
    <dbReference type="NCBI Taxonomy" id="1501230"/>
    <lineage>
        <taxon>Bacteria</taxon>
        <taxon>Bacillati</taxon>
        <taxon>Bacillota</taxon>
        <taxon>Bacilli</taxon>
        <taxon>Bacillales</taxon>
        <taxon>Paenibacillaceae</taxon>
        <taxon>Paenibacillus</taxon>
    </lineage>
</organism>
<dbReference type="Pfam" id="PF03239">
    <property type="entry name" value="FTR1"/>
    <property type="match status" value="1"/>
</dbReference>
<dbReference type="AlphaFoldDB" id="A0A081P444"/>
<dbReference type="OrthoDB" id="8215804at2"/>
<evidence type="ECO:0000256" key="6">
    <source>
        <dbReference type="SAM" id="Phobius"/>
    </source>
</evidence>
<accession>A0A081P444</accession>
<feature type="transmembrane region" description="Helical" evidence="6">
    <location>
        <begin position="444"/>
        <end position="470"/>
    </location>
</feature>
<dbReference type="PANTHER" id="PTHR31632:SF2">
    <property type="entry name" value="PLASMA MEMBRANE IRON PERMEASE"/>
    <property type="match status" value="1"/>
</dbReference>
<dbReference type="eggNOG" id="COG0672">
    <property type="taxonomic scope" value="Bacteria"/>
</dbReference>
<protein>
    <submittedName>
        <fullName evidence="7">Iron permease</fullName>
    </submittedName>
</protein>
<dbReference type="PANTHER" id="PTHR31632">
    <property type="entry name" value="IRON TRANSPORTER FTH1"/>
    <property type="match status" value="1"/>
</dbReference>
<keyword evidence="4 6" id="KW-1133">Transmembrane helix</keyword>
<name>A0A081P444_9BACL</name>
<evidence type="ECO:0000256" key="5">
    <source>
        <dbReference type="ARBA" id="ARBA00023136"/>
    </source>
</evidence>
<evidence type="ECO:0000256" key="1">
    <source>
        <dbReference type="ARBA" id="ARBA00004141"/>
    </source>
</evidence>
<feature type="transmembrane region" description="Helical" evidence="6">
    <location>
        <begin position="490"/>
        <end position="511"/>
    </location>
</feature>
<dbReference type="InterPro" id="IPR004923">
    <property type="entry name" value="FTR1/Fip1/EfeU"/>
</dbReference>
<dbReference type="GO" id="GO:0033573">
    <property type="term" value="C:high-affinity iron permease complex"/>
    <property type="evidence" value="ECO:0007669"/>
    <property type="project" value="InterPro"/>
</dbReference>
<keyword evidence="5 6" id="KW-0472">Membrane</keyword>
<gene>
    <name evidence="7" type="ORF">ET33_01725</name>
</gene>
<dbReference type="GO" id="GO:0015093">
    <property type="term" value="F:ferrous iron transmembrane transporter activity"/>
    <property type="evidence" value="ECO:0007669"/>
    <property type="project" value="TreeGrafter"/>
</dbReference>
<keyword evidence="8" id="KW-1185">Reference proteome</keyword>
<comment type="similarity">
    <text evidence="2">Belongs to the oxidase-dependent Fe transporter (OFeT) (TC 9.A.10.1) family.</text>
</comment>
<evidence type="ECO:0000256" key="4">
    <source>
        <dbReference type="ARBA" id="ARBA00022989"/>
    </source>
</evidence>